<accession>A0A4C1YX07</accession>
<evidence type="ECO:0000313" key="2">
    <source>
        <dbReference type="Proteomes" id="UP000299102"/>
    </source>
</evidence>
<proteinExistence type="predicted"/>
<evidence type="ECO:0000313" key="1">
    <source>
        <dbReference type="EMBL" id="GBP78885.1"/>
    </source>
</evidence>
<organism evidence="1 2">
    <name type="scientific">Eumeta variegata</name>
    <name type="common">Bagworm moth</name>
    <name type="synonym">Eumeta japonica</name>
    <dbReference type="NCBI Taxonomy" id="151549"/>
    <lineage>
        <taxon>Eukaryota</taxon>
        <taxon>Metazoa</taxon>
        <taxon>Ecdysozoa</taxon>
        <taxon>Arthropoda</taxon>
        <taxon>Hexapoda</taxon>
        <taxon>Insecta</taxon>
        <taxon>Pterygota</taxon>
        <taxon>Neoptera</taxon>
        <taxon>Endopterygota</taxon>
        <taxon>Lepidoptera</taxon>
        <taxon>Glossata</taxon>
        <taxon>Ditrysia</taxon>
        <taxon>Tineoidea</taxon>
        <taxon>Psychidae</taxon>
        <taxon>Oiketicinae</taxon>
        <taxon>Eumeta</taxon>
    </lineage>
</organism>
<dbReference type="EMBL" id="BGZK01001390">
    <property type="protein sequence ID" value="GBP78885.1"/>
    <property type="molecule type" value="Genomic_DNA"/>
</dbReference>
<reference evidence="1 2" key="1">
    <citation type="journal article" date="2019" name="Commun. Biol.">
        <title>The bagworm genome reveals a unique fibroin gene that provides high tensile strength.</title>
        <authorList>
            <person name="Kono N."/>
            <person name="Nakamura H."/>
            <person name="Ohtoshi R."/>
            <person name="Tomita M."/>
            <person name="Numata K."/>
            <person name="Arakawa K."/>
        </authorList>
    </citation>
    <scope>NUCLEOTIDE SEQUENCE [LARGE SCALE GENOMIC DNA]</scope>
</reference>
<keyword evidence="2" id="KW-1185">Reference proteome</keyword>
<dbReference type="Proteomes" id="UP000299102">
    <property type="component" value="Unassembled WGS sequence"/>
</dbReference>
<comment type="caution">
    <text evidence="1">The sequence shown here is derived from an EMBL/GenBank/DDBJ whole genome shotgun (WGS) entry which is preliminary data.</text>
</comment>
<gene>
    <name evidence="1" type="ORF">EVAR_61534_1</name>
</gene>
<sequence>MYKRAIRAIYGPGLRFSLRKQLVSIRANFVESYHQVNTKRRCPNAETLSRHESSDCGAKSGITHAQQRRYNKCHLEASC</sequence>
<name>A0A4C1YX07_EUMVA</name>
<protein>
    <submittedName>
        <fullName evidence="1">Uncharacterized protein</fullName>
    </submittedName>
</protein>
<dbReference type="AlphaFoldDB" id="A0A4C1YX07"/>